<dbReference type="RefSeq" id="WP_076421513.1">
    <property type="nucleotide sequence ID" value="NZ_FTNM01000002.1"/>
</dbReference>
<dbReference type="AlphaFoldDB" id="A0A1N6VY43"/>
<evidence type="ECO:0000313" key="1">
    <source>
        <dbReference type="EMBL" id="SIQ82546.1"/>
    </source>
</evidence>
<proteinExistence type="predicted"/>
<keyword evidence="2" id="KW-1185">Reference proteome</keyword>
<dbReference type="Proteomes" id="UP000185924">
    <property type="component" value="Unassembled WGS sequence"/>
</dbReference>
<dbReference type="STRING" id="1077936.SAMN05421545_1260"/>
<organism evidence="1 2">
    <name type="scientific">Pontibacter lucknowensis</name>
    <dbReference type="NCBI Taxonomy" id="1077936"/>
    <lineage>
        <taxon>Bacteria</taxon>
        <taxon>Pseudomonadati</taxon>
        <taxon>Bacteroidota</taxon>
        <taxon>Cytophagia</taxon>
        <taxon>Cytophagales</taxon>
        <taxon>Hymenobacteraceae</taxon>
        <taxon>Pontibacter</taxon>
    </lineage>
</organism>
<dbReference type="OrthoDB" id="845703at2"/>
<evidence type="ECO:0000313" key="2">
    <source>
        <dbReference type="Proteomes" id="UP000185924"/>
    </source>
</evidence>
<name>A0A1N6VY43_9BACT</name>
<sequence>MSTADTNDFFIEQRSSAEIKSELLNEFFKSWCSAQLQGQRYKSNPVLAFIDLYAGDGKPEDGKPATPVRVLNSIFGATDKYNLNKVVRTFFNDEKKTVTARLKENLQQLPYYEELQHKPVLLHEEASLASLAKLLGNDVPTLLYLDPFGYEFSQQLLLQSVRRWGLDLFMLFTPAKLRAAVQGATDDSIMADVFGKERLQRIREFCDRYQDAGQREDFMVDQFEDVFREKGYKTFRFKISLPKKNQTSHYLFFVSKNDAPYMKMKELMLMYSDYQEDGVPLFGANIKHQLSLFQEQYRYSIKNLIADLAEKRSYYHNLPIDSIYRHHNIGTNYIRGNYKEAFEALKAAGVVEAINPVSRQPMRKVSFTSIIGYK</sequence>
<reference evidence="2" key="1">
    <citation type="submission" date="2017-01" db="EMBL/GenBank/DDBJ databases">
        <authorList>
            <person name="Varghese N."/>
            <person name="Submissions S."/>
        </authorList>
    </citation>
    <scope>NUCLEOTIDE SEQUENCE [LARGE SCALE GENOMIC DNA]</scope>
    <source>
        <strain evidence="2">DM9</strain>
    </source>
</reference>
<dbReference type="EMBL" id="FTNM01000002">
    <property type="protein sequence ID" value="SIQ82546.1"/>
    <property type="molecule type" value="Genomic_DNA"/>
</dbReference>
<accession>A0A1N6VY43</accession>
<dbReference type="NCBIfam" id="TIGR04474">
    <property type="entry name" value="tcm_partner"/>
    <property type="match status" value="1"/>
</dbReference>
<dbReference type="InterPro" id="IPR031009">
    <property type="entry name" value="Tcm_partner"/>
</dbReference>
<protein>
    <submittedName>
        <fullName evidence="1">Three-Cys-motif partner protein</fullName>
    </submittedName>
</protein>
<gene>
    <name evidence="1" type="ORF">SAMN05421545_1260</name>
</gene>